<name>A0A3L8DL98_OOCBI</name>
<dbReference type="EMBL" id="QOIP01000006">
    <property type="protein sequence ID" value="RLU21151.1"/>
    <property type="molecule type" value="Genomic_DNA"/>
</dbReference>
<dbReference type="AlphaFoldDB" id="A0A3L8DL98"/>
<gene>
    <name evidence="1" type="ORF">DMN91_005524</name>
</gene>
<organism evidence="1 2">
    <name type="scientific">Ooceraea biroi</name>
    <name type="common">Clonal raider ant</name>
    <name type="synonym">Cerapachys biroi</name>
    <dbReference type="NCBI Taxonomy" id="2015173"/>
    <lineage>
        <taxon>Eukaryota</taxon>
        <taxon>Metazoa</taxon>
        <taxon>Ecdysozoa</taxon>
        <taxon>Arthropoda</taxon>
        <taxon>Hexapoda</taxon>
        <taxon>Insecta</taxon>
        <taxon>Pterygota</taxon>
        <taxon>Neoptera</taxon>
        <taxon>Endopterygota</taxon>
        <taxon>Hymenoptera</taxon>
        <taxon>Apocrita</taxon>
        <taxon>Aculeata</taxon>
        <taxon>Formicoidea</taxon>
        <taxon>Formicidae</taxon>
        <taxon>Dorylinae</taxon>
        <taxon>Ooceraea</taxon>
    </lineage>
</organism>
<dbReference type="PANTHER" id="PTHR47331:SF5">
    <property type="entry name" value="RIBONUCLEASE H"/>
    <property type="match status" value="1"/>
</dbReference>
<sequence>MNRGGFPLRKWTVNAPELLADLAADQRERVDQSIGKDDTLKVLGLSWTPNDDSFCFVLCSELITPPTKRSILSFILKLYDPLGWAAPVVITAKILLQELWLLKGDWDDPLPPELTDRWHAYYTDLPNLGTIRIPRWTGQHKENLGVEIHGFADASNRAYAAVIYLRVLHSFESVQISLLAAKTKVTPLKTVNIPRLKLNAAVLLCRLLKWTISFLNLSQAPIHR</sequence>
<accession>A0A3L8DL98</accession>
<protein>
    <submittedName>
        <fullName evidence="1">Uncharacterized protein</fullName>
    </submittedName>
</protein>
<dbReference type="PANTHER" id="PTHR47331">
    <property type="entry name" value="PHD-TYPE DOMAIN-CONTAINING PROTEIN"/>
    <property type="match status" value="1"/>
</dbReference>
<dbReference type="Pfam" id="PF05380">
    <property type="entry name" value="Peptidase_A17"/>
    <property type="match status" value="1"/>
</dbReference>
<dbReference type="Proteomes" id="UP000279307">
    <property type="component" value="Chromosome 6"/>
</dbReference>
<dbReference type="InterPro" id="IPR008042">
    <property type="entry name" value="Retrotrans_Pao"/>
</dbReference>
<evidence type="ECO:0000313" key="2">
    <source>
        <dbReference type="Proteomes" id="UP000279307"/>
    </source>
</evidence>
<comment type="caution">
    <text evidence="1">The sequence shown here is derived from an EMBL/GenBank/DDBJ whole genome shotgun (WGS) entry which is preliminary data.</text>
</comment>
<proteinExistence type="predicted"/>
<evidence type="ECO:0000313" key="1">
    <source>
        <dbReference type="EMBL" id="RLU21151.1"/>
    </source>
</evidence>
<dbReference type="OrthoDB" id="7697913at2759"/>
<reference evidence="1 2" key="1">
    <citation type="journal article" date="2018" name="Genome Res.">
        <title>The genomic architecture and molecular evolution of ant odorant receptors.</title>
        <authorList>
            <person name="McKenzie S.K."/>
            <person name="Kronauer D.J.C."/>
        </authorList>
    </citation>
    <scope>NUCLEOTIDE SEQUENCE [LARGE SCALE GENOMIC DNA]</scope>
    <source>
        <strain evidence="1">Clonal line C1</strain>
    </source>
</reference>